<dbReference type="RefSeq" id="WP_252815192.1">
    <property type="nucleotide sequence ID" value="NZ_JAMXQS010000001.1"/>
</dbReference>
<dbReference type="Gene3D" id="1.10.260.40">
    <property type="entry name" value="lambda repressor-like DNA-binding domains"/>
    <property type="match status" value="1"/>
</dbReference>
<dbReference type="InterPro" id="IPR010359">
    <property type="entry name" value="IrrE_HExxH"/>
</dbReference>
<organism evidence="3 4">
    <name type="scientific">Mesorhizobium liriopis</name>
    <dbReference type="NCBI Taxonomy" id="2953882"/>
    <lineage>
        <taxon>Bacteria</taxon>
        <taxon>Pseudomonadati</taxon>
        <taxon>Pseudomonadota</taxon>
        <taxon>Alphaproteobacteria</taxon>
        <taxon>Hyphomicrobiales</taxon>
        <taxon>Phyllobacteriaceae</taxon>
        <taxon>Mesorhizobium</taxon>
    </lineage>
</organism>
<dbReference type="Pfam" id="PF01381">
    <property type="entry name" value="HTH_3"/>
    <property type="match status" value="1"/>
</dbReference>
<feature type="domain" description="HTH cro/C1-type" evidence="2">
    <location>
        <begin position="10"/>
        <end position="65"/>
    </location>
</feature>
<dbReference type="InterPro" id="IPR010982">
    <property type="entry name" value="Lambda_DNA-bd_dom_sf"/>
</dbReference>
<evidence type="ECO:0000313" key="3">
    <source>
        <dbReference type="EMBL" id="MCO6048376.1"/>
    </source>
</evidence>
<protein>
    <submittedName>
        <fullName evidence="3">XRE family transcriptional regulator</fullName>
    </submittedName>
</protein>
<name>A0ABT1C2I6_9HYPH</name>
<dbReference type="SMART" id="SM00530">
    <property type="entry name" value="HTH_XRE"/>
    <property type="match status" value="1"/>
</dbReference>
<keyword evidence="4" id="KW-1185">Reference proteome</keyword>
<evidence type="ECO:0000256" key="1">
    <source>
        <dbReference type="ARBA" id="ARBA00007227"/>
    </source>
</evidence>
<dbReference type="PROSITE" id="PS50943">
    <property type="entry name" value="HTH_CROC1"/>
    <property type="match status" value="1"/>
</dbReference>
<dbReference type="CDD" id="cd00093">
    <property type="entry name" value="HTH_XRE"/>
    <property type="match status" value="1"/>
</dbReference>
<accession>A0ABT1C2I6</accession>
<dbReference type="Pfam" id="PF06114">
    <property type="entry name" value="Peptidase_M78"/>
    <property type="match status" value="1"/>
</dbReference>
<sequence length="368" mass="40359">MPAAALGLRIKILREQQRLTQDELARAFGFKDRQTVSAIENGERRVSADELLTAMKVLKAPIDFFIDPFRLMGEGQFSWRQSGVRHDDLQAYEQGAGKFIAAFRELSPQVGRDARWLRWTLPLNRHSTYEDAMAAGERIAAELDLGDVPSASLADAMERELGILVLMVDPISGVSGAACRLLELDVVLINRNEVAGRRNFDLAHELFHILTWEAMPPEHVEEAAETGGNRVEQLANNFASALLMPGRVVDRFADWRALGDDALGAELRRTAEALGVTASALKWRLVSLGRISRARALGILDAALHNNGHPAQRVEQPALFSRGFAEVIAKAADEGRISLRKLADLMDVAVDDIAGICASHGVEAPYAL</sequence>
<proteinExistence type="inferred from homology"/>
<comment type="similarity">
    <text evidence="1">Belongs to the short-chain fatty acyl-CoA assimilation regulator (ScfR) family.</text>
</comment>
<evidence type="ECO:0000313" key="4">
    <source>
        <dbReference type="Proteomes" id="UP001205906"/>
    </source>
</evidence>
<dbReference type="PANTHER" id="PTHR43236:SF1">
    <property type="entry name" value="BLL7220 PROTEIN"/>
    <property type="match status" value="1"/>
</dbReference>
<dbReference type="SUPFAM" id="SSF47413">
    <property type="entry name" value="lambda repressor-like DNA-binding domains"/>
    <property type="match status" value="1"/>
</dbReference>
<dbReference type="InterPro" id="IPR001387">
    <property type="entry name" value="Cro/C1-type_HTH"/>
</dbReference>
<dbReference type="PANTHER" id="PTHR43236">
    <property type="entry name" value="ANTITOXIN HIGA1"/>
    <property type="match status" value="1"/>
</dbReference>
<gene>
    <name evidence="3" type="ORF">NGM99_01050</name>
</gene>
<comment type="caution">
    <text evidence="3">The sequence shown here is derived from an EMBL/GenBank/DDBJ whole genome shotgun (WGS) entry which is preliminary data.</text>
</comment>
<reference evidence="3 4" key="1">
    <citation type="submission" date="2022-06" db="EMBL/GenBank/DDBJ databases">
        <title>Mesorhizobium sp. strain RP14 Genome sequencing and assembly.</title>
        <authorList>
            <person name="Kim I."/>
        </authorList>
    </citation>
    <scope>NUCLEOTIDE SEQUENCE [LARGE SCALE GENOMIC DNA]</scope>
    <source>
        <strain evidence="4">RP14(2022)</strain>
    </source>
</reference>
<dbReference type="EMBL" id="JAMXQS010000001">
    <property type="protein sequence ID" value="MCO6048376.1"/>
    <property type="molecule type" value="Genomic_DNA"/>
</dbReference>
<dbReference type="Gene3D" id="1.10.10.2910">
    <property type="match status" value="1"/>
</dbReference>
<dbReference type="Proteomes" id="UP001205906">
    <property type="component" value="Unassembled WGS sequence"/>
</dbReference>
<dbReference type="InterPro" id="IPR052345">
    <property type="entry name" value="Rad_response_metalloprotease"/>
</dbReference>
<evidence type="ECO:0000259" key="2">
    <source>
        <dbReference type="PROSITE" id="PS50943"/>
    </source>
</evidence>